<dbReference type="RefSeq" id="WP_117904718.1">
    <property type="nucleotide sequence ID" value="NZ_JADNPL010000028.1"/>
</dbReference>
<dbReference type="PROSITE" id="PS51257">
    <property type="entry name" value="PROKAR_LIPOPROTEIN"/>
    <property type="match status" value="1"/>
</dbReference>
<dbReference type="Gene3D" id="2.60.40.2580">
    <property type="match status" value="1"/>
</dbReference>
<dbReference type="GO" id="GO:0009289">
    <property type="term" value="C:pilus"/>
    <property type="evidence" value="ECO:0007669"/>
    <property type="project" value="UniProtKB-SubCell"/>
</dbReference>
<organism evidence="7 8">
    <name type="scientific">Bacteroides stercoris</name>
    <dbReference type="NCBI Taxonomy" id="46506"/>
    <lineage>
        <taxon>Bacteria</taxon>
        <taxon>Pseudomonadati</taxon>
        <taxon>Bacteroidota</taxon>
        <taxon>Bacteroidia</taxon>
        <taxon>Bacteroidales</taxon>
        <taxon>Bacteroidaceae</taxon>
        <taxon>Bacteroides</taxon>
    </lineage>
</organism>
<reference evidence="7 8" key="1">
    <citation type="submission" date="2018-08" db="EMBL/GenBank/DDBJ databases">
        <title>A genome reference for cultivated species of the human gut microbiota.</title>
        <authorList>
            <person name="Zou Y."/>
            <person name="Xue W."/>
            <person name="Luo G."/>
        </authorList>
    </citation>
    <scope>NUCLEOTIDE SEQUENCE [LARGE SCALE GENOMIC DNA]</scope>
    <source>
        <strain evidence="7 8">AF26-20BH</strain>
    </source>
</reference>
<dbReference type="Pfam" id="PF16249">
    <property type="entry name" value="DUF4906"/>
    <property type="match status" value="1"/>
</dbReference>
<protein>
    <submittedName>
        <fullName evidence="7">DUF4906 domain-containing protein</fullName>
    </submittedName>
</protein>
<dbReference type="Proteomes" id="UP000283310">
    <property type="component" value="Unassembled WGS sequence"/>
</dbReference>
<dbReference type="InterPro" id="IPR029141">
    <property type="entry name" value="FimA_N"/>
</dbReference>
<dbReference type="Pfam" id="PF06321">
    <property type="entry name" value="P_gingi_FimA"/>
    <property type="match status" value="1"/>
</dbReference>
<keyword evidence="3" id="KW-0732">Signal</keyword>
<dbReference type="EMBL" id="QRTW01000036">
    <property type="protein sequence ID" value="RGR09590.1"/>
    <property type="molecule type" value="Genomic_DNA"/>
</dbReference>
<accession>A0A412DDT2</accession>
<gene>
    <name evidence="7" type="ORF">DWY65_14605</name>
</gene>
<evidence type="ECO:0000259" key="6">
    <source>
        <dbReference type="Pfam" id="PF16249"/>
    </source>
</evidence>
<sequence>MRKIAILYLLGALLVSGCVRDEFDTTRVVEGAAARISLKITLPVMGGGTDTRAVSADVEKRLDNLFVLVFDGGGQIVTRHRYTAQTGASLSSLLIDTRSGKGHTLCFVANVKDGMDSQLTALTSYDALKGLLVTATELNLGQSTDVPLIMTAIMENVNVQEGANSISNPVQLQFLAAKVTLTLVDNTPDTQEVTIIGWDVQDAPTRSYLFPDDSKDANPNPETVGADKDEYWLTTGVDYPFEEEDKQAGTATQTLYVFENRRGGRIARALPADPDEQYSDMGLNDKDSRGKAWYKPKRATAIVVTAMHKADLVTRQIKAFIYLGQDNHSDYNIRRGHHYTFTVTVNGLNEIKIDSNVDFLVGDFLVDHGDNLTMDAHPDFRPMRIQAPKGTATMEILDSQGRTYDDPSGFDATWLKISPLNLMYHQVKQPGNIWQQDADPDSKFVRPKYIPHKSVRAKLASKGGWNAIPAGKDDDDEMTFADATHRMCYKITDIPFTEVTVTPQTLYVYADDFLERDGTRNARVRFTYHKDGDAPDKLGVMIFDITQRGYISFYLDDSHPDAGLYILNEDGTPSNVKRKTVIERFQEYRIMMNPGIPSSVQWTGGVRWGFSRTRLYNKPDFFRNGKYMTANAVYNDVVRNGNEPTEFGKRTDSYREMYGNSNTDQGSNVNTKDPIPPYTGSNSGAPYYYPDPEEKEIYHPIYRTSAARYCHEKNRDLNGDGIIDDSETYWYLPSAHELIMWGIAGAMGDRNANLSSSESNNATAQIRSVYMTAYDEPVIAYHNKYSQAFVRCFRELEKTITK</sequence>
<feature type="domain" description="Major fimbrial subunit protein N-terminal" evidence="5">
    <location>
        <begin position="34"/>
        <end position="164"/>
    </location>
</feature>
<comment type="similarity">
    <text evidence="2">Belongs to the bacteroidetes fimbrillin superfamily. FimA/Mfa1 family.</text>
</comment>
<name>A0A412DDT2_BACSE</name>
<dbReference type="AlphaFoldDB" id="A0A412DDT2"/>
<comment type="subcellular location">
    <subcellularLocation>
        <location evidence="1">Fimbrium</location>
    </subcellularLocation>
</comment>
<evidence type="ECO:0000256" key="3">
    <source>
        <dbReference type="ARBA" id="ARBA00022729"/>
    </source>
</evidence>
<comment type="caution">
    <text evidence="7">The sequence shown here is derived from an EMBL/GenBank/DDBJ whole genome shotgun (WGS) entry which is preliminary data.</text>
</comment>
<evidence type="ECO:0000259" key="5">
    <source>
        <dbReference type="Pfam" id="PF06321"/>
    </source>
</evidence>
<proteinExistence type="inferred from homology"/>
<evidence type="ECO:0000256" key="2">
    <source>
        <dbReference type="ARBA" id="ARBA00006011"/>
    </source>
</evidence>
<evidence type="ECO:0000256" key="4">
    <source>
        <dbReference type="ARBA" id="ARBA00023263"/>
    </source>
</evidence>
<evidence type="ECO:0000313" key="8">
    <source>
        <dbReference type="Proteomes" id="UP000283310"/>
    </source>
</evidence>
<dbReference type="InterPro" id="IPR032594">
    <property type="entry name" value="DUF4906"/>
</dbReference>
<evidence type="ECO:0000313" key="7">
    <source>
        <dbReference type="EMBL" id="RGR09590.1"/>
    </source>
</evidence>
<keyword evidence="4" id="KW-0281">Fimbrium</keyword>
<feature type="domain" description="DUF4906" evidence="6">
    <location>
        <begin position="252"/>
        <end position="343"/>
    </location>
</feature>
<evidence type="ECO:0000256" key="1">
    <source>
        <dbReference type="ARBA" id="ARBA00004561"/>
    </source>
</evidence>